<keyword evidence="3" id="KW-1185">Reference proteome</keyword>
<dbReference type="OrthoDB" id="4247699at2"/>
<keyword evidence="1" id="KW-0560">Oxidoreductase</keyword>
<accession>A0A4R0P6D9</accession>
<dbReference type="Gene3D" id="3.40.50.720">
    <property type="entry name" value="NAD(P)-binding Rossmann-like Domain"/>
    <property type="match status" value="2"/>
</dbReference>
<dbReference type="PANTHER" id="PTHR43148">
    <property type="entry name" value="GLYCERALDEHYDE-3-PHOSPHATE DEHYDROGENASE 2"/>
    <property type="match status" value="1"/>
</dbReference>
<dbReference type="Gene3D" id="3.30.360.10">
    <property type="entry name" value="Dihydrodipicolinate Reductase, domain 2"/>
    <property type="match status" value="1"/>
</dbReference>
<dbReference type="EMBL" id="SJST01000007">
    <property type="protein sequence ID" value="TCD12289.1"/>
    <property type="molecule type" value="Genomic_DNA"/>
</dbReference>
<protein>
    <submittedName>
        <fullName evidence="2">Uncharacterized protein</fullName>
    </submittedName>
</protein>
<name>A0A4R0P6D9_9HYPH</name>
<gene>
    <name evidence="2" type="ORF">E0D97_14810</name>
</gene>
<dbReference type="AlphaFoldDB" id="A0A4R0P6D9"/>
<dbReference type="SUPFAM" id="SSF51735">
    <property type="entry name" value="NAD(P)-binding Rossmann-fold domains"/>
    <property type="match status" value="2"/>
</dbReference>
<dbReference type="RefSeq" id="WP_131570341.1">
    <property type="nucleotide sequence ID" value="NZ_JAINFK010000005.1"/>
</dbReference>
<proteinExistence type="predicted"/>
<dbReference type="GO" id="GO:0016620">
    <property type="term" value="F:oxidoreductase activity, acting on the aldehyde or oxo group of donors, NAD or NADP as acceptor"/>
    <property type="evidence" value="ECO:0007669"/>
    <property type="project" value="InterPro"/>
</dbReference>
<comment type="caution">
    <text evidence="2">The sequence shown here is derived from an EMBL/GenBank/DDBJ whole genome shotgun (WGS) entry which is preliminary data.</text>
</comment>
<dbReference type="Proteomes" id="UP000291301">
    <property type="component" value="Unassembled WGS sequence"/>
</dbReference>
<evidence type="ECO:0000313" key="2">
    <source>
        <dbReference type="EMBL" id="TCD12289.1"/>
    </source>
</evidence>
<sequence length="115" mass="13148">MARKPITVAINGFGRIGRTILRQLVAGNLPTDIRLLRHFLPQVGDRITGSLRVTTPVFRRLTRPYNCPSLRAKIVLPETMQADGHQVHVFGWYDNEWGFSSRMIDVARMMAARKF</sequence>
<organism evidence="2 3">
    <name type="scientific">Oricola cellulosilytica</name>
    <dbReference type="NCBI Taxonomy" id="1429082"/>
    <lineage>
        <taxon>Bacteria</taxon>
        <taxon>Pseudomonadati</taxon>
        <taxon>Pseudomonadota</taxon>
        <taxon>Alphaproteobacteria</taxon>
        <taxon>Hyphomicrobiales</taxon>
        <taxon>Ahrensiaceae</taxon>
        <taxon>Oricola</taxon>
    </lineage>
</organism>
<evidence type="ECO:0000313" key="3">
    <source>
        <dbReference type="Proteomes" id="UP000291301"/>
    </source>
</evidence>
<dbReference type="InterPro" id="IPR036291">
    <property type="entry name" value="NAD(P)-bd_dom_sf"/>
</dbReference>
<dbReference type="InterPro" id="IPR020831">
    <property type="entry name" value="GlycerAld/Erythrose_P_DH"/>
</dbReference>
<evidence type="ECO:0000256" key="1">
    <source>
        <dbReference type="ARBA" id="ARBA00023002"/>
    </source>
</evidence>
<reference evidence="2 3" key="1">
    <citation type="journal article" date="2015" name="Antonie Van Leeuwenhoek">
        <title>Oricola cellulosilytica gen. nov., sp. nov., a cellulose-degrading bacterium of the family Phyllobacteriaceae isolated from surface seashore water, and emended descriptions of Mesorhizobium loti and Phyllobacterium myrsinacearum.</title>
        <authorList>
            <person name="Hameed A."/>
            <person name="Shahina M."/>
            <person name="Lai W.A."/>
            <person name="Lin S.Y."/>
            <person name="Young L.S."/>
            <person name="Liu Y.C."/>
            <person name="Hsu Y.H."/>
            <person name="Young C.C."/>
        </authorList>
    </citation>
    <scope>NUCLEOTIDE SEQUENCE [LARGE SCALE GENOMIC DNA]</scope>
    <source>
        <strain evidence="2 3">KCTC 52183</strain>
    </source>
</reference>